<dbReference type="GO" id="GO:0005737">
    <property type="term" value="C:cytoplasm"/>
    <property type="evidence" value="ECO:0007669"/>
    <property type="project" value="UniProtKB-SubCell"/>
</dbReference>
<keyword evidence="9" id="KW-0833">Ubl conjugation pathway</keyword>
<evidence type="ECO:0000256" key="6">
    <source>
        <dbReference type="ARBA" id="ARBA00022618"/>
    </source>
</evidence>
<reference evidence="17 18" key="1">
    <citation type="submission" date="2024-06" db="EMBL/GenBank/DDBJ databases">
        <authorList>
            <person name="Pan Q."/>
            <person name="Wen M."/>
            <person name="Jouanno E."/>
            <person name="Zahm M."/>
            <person name="Klopp C."/>
            <person name="Cabau C."/>
            <person name="Louis A."/>
            <person name="Berthelot C."/>
            <person name="Parey E."/>
            <person name="Roest Crollius H."/>
            <person name="Montfort J."/>
            <person name="Robinson-Rechavi M."/>
            <person name="Bouchez O."/>
            <person name="Lampietro C."/>
            <person name="Lopez Roques C."/>
            <person name="Donnadieu C."/>
            <person name="Postlethwait J."/>
            <person name="Bobe J."/>
            <person name="Verreycken H."/>
            <person name="Guiguen Y."/>
        </authorList>
    </citation>
    <scope>NUCLEOTIDE SEQUENCE [LARGE SCALE GENOMIC DNA]</scope>
    <source>
        <strain evidence="17">Up_M1</strain>
        <tissue evidence="17">Testis</tissue>
    </source>
</reference>
<evidence type="ECO:0000256" key="16">
    <source>
        <dbReference type="SAM" id="MobiDB-lite"/>
    </source>
</evidence>
<keyword evidence="18" id="KW-1185">Reference proteome</keyword>
<sequence>MSMHGVKTSVYQPAMETPEPGPADGEERLVELRPRTRSNPEGAEDRRSSTGSLGNSNPSTPQPAVGSRVEGEGEASTSDSPPNSTTTTAQAVAPTLASTVNAIVGLPTPTPVSKDRPKPTQAPLTPSIPPMAELRAPRVNCPEKVIICLDLSEEMSLPKLESFNGSKTNALNISQKMIEMFVRTKHKIDKRHEFALVVVNDDALWLSGFTSDPRELCSCLYDLETNVCETFNLEDLLSLIRRKIELPLMDNIQTIPPPFVVRTLLVYSRHAGQLQFNPSDAVSKMLQSPYFFFDVVYLHNGAEEHGDESSWKDIYTSFCDLDSKGTCYHFEVSLCGPAIELHNCMAKLLSHPLQRPFQSHASYSLLEGDEALDVEATV</sequence>
<evidence type="ECO:0000256" key="9">
    <source>
        <dbReference type="ARBA" id="ARBA00022786"/>
    </source>
</evidence>
<evidence type="ECO:0000256" key="15">
    <source>
        <dbReference type="ARBA" id="ARBA00031038"/>
    </source>
</evidence>
<evidence type="ECO:0000256" key="2">
    <source>
        <dbReference type="ARBA" id="ARBA00004496"/>
    </source>
</evidence>
<gene>
    <name evidence="17" type="ORF">UPYG_G00033290</name>
</gene>
<evidence type="ECO:0000256" key="4">
    <source>
        <dbReference type="ARBA" id="ARBA00019437"/>
    </source>
</evidence>
<keyword evidence="11" id="KW-0234">DNA repair</keyword>
<feature type="region of interest" description="Disordered" evidence="16">
    <location>
        <begin position="105"/>
        <end position="130"/>
    </location>
</feature>
<keyword evidence="10" id="KW-0156">Chromatin regulator</keyword>
<dbReference type="GO" id="GO:0006325">
    <property type="term" value="P:chromatin organization"/>
    <property type="evidence" value="ECO:0007669"/>
    <property type="project" value="UniProtKB-KW"/>
</dbReference>
<dbReference type="GO" id="GO:0006281">
    <property type="term" value="P:DNA repair"/>
    <property type="evidence" value="ECO:0007669"/>
    <property type="project" value="UniProtKB-KW"/>
</dbReference>
<keyword evidence="7" id="KW-0227">DNA damage</keyword>
<keyword evidence="5" id="KW-0963">Cytoplasm</keyword>
<evidence type="ECO:0000313" key="18">
    <source>
        <dbReference type="Proteomes" id="UP001557470"/>
    </source>
</evidence>
<keyword evidence="8" id="KW-0498">Mitosis</keyword>
<dbReference type="PANTHER" id="PTHR15660:SF1">
    <property type="entry name" value="BRISC AND BRCA1-A COMPLEX MEMBER 1"/>
    <property type="match status" value="1"/>
</dbReference>
<dbReference type="SUPFAM" id="SSF53300">
    <property type="entry name" value="vWA-like"/>
    <property type="match status" value="1"/>
</dbReference>
<protein>
    <recommendedName>
        <fullName evidence="4">BRISC and BRCA1-A complex member 1</fullName>
    </recommendedName>
    <alternativeName>
        <fullName evidence="14">Mediator of RAP80 interactions and targeting subunit of 40 kDa</fullName>
    </alternativeName>
    <alternativeName>
        <fullName evidence="15">New component of the BRCA1-A complex</fullName>
    </alternativeName>
</protein>
<evidence type="ECO:0000256" key="1">
    <source>
        <dbReference type="ARBA" id="ARBA00004123"/>
    </source>
</evidence>
<dbReference type="GO" id="GO:0005634">
    <property type="term" value="C:nucleus"/>
    <property type="evidence" value="ECO:0007669"/>
    <property type="project" value="UniProtKB-SubCell"/>
</dbReference>
<comment type="caution">
    <text evidence="17">The sequence shown here is derived from an EMBL/GenBank/DDBJ whole genome shotgun (WGS) entry which is preliminary data.</text>
</comment>
<dbReference type="AlphaFoldDB" id="A0ABD0Y718"/>
<keyword evidence="6" id="KW-0132">Cell division</keyword>
<comment type="similarity">
    <text evidence="3">Belongs to the BABAM1 family.</text>
</comment>
<accession>A0ABD0Y718</accession>
<dbReference type="GO" id="GO:0051301">
    <property type="term" value="P:cell division"/>
    <property type="evidence" value="ECO:0007669"/>
    <property type="project" value="UniProtKB-KW"/>
</dbReference>
<feature type="compositionally biased region" description="Low complexity" evidence="16">
    <location>
        <begin position="76"/>
        <end position="88"/>
    </location>
</feature>
<feature type="compositionally biased region" description="Basic and acidic residues" evidence="16">
    <location>
        <begin position="25"/>
        <end position="34"/>
    </location>
</feature>
<dbReference type="PANTHER" id="PTHR15660">
    <property type="entry name" value="BRISC AND BRCA1-A COMPLEX MEMBER 1"/>
    <property type="match status" value="1"/>
</dbReference>
<keyword evidence="13" id="KW-0131">Cell cycle</keyword>
<dbReference type="CDD" id="cd21502">
    <property type="entry name" value="vWA_BABAM1"/>
    <property type="match status" value="1"/>
</dbReference>
<comment type="subcellular location">
    <subcellularLocation>
        <location evidence="2">Cytoplasm</location>
    </subcellularLocation>
    <subcellularLocation>
        <location evidence="1">Nucleus</location>
    </subcellularLocation>
</comment>
<keyword evidence="12" id="KW-0539">Nucleus</keyword>
<feature type="compositionally biased region" description="Polar residues" evidence="16">
    <location>
        <begin position="49"/>
        <end position="59"/>
    </location>
</feature>
<evidence type="ECO:0000256" key="7">
    <source>
        <dbReference type="ARBA" id="ARBA00022763"/>
    </source>
</evidence>
<dbReference type="Proteomes" id="UP001557470">
    <property type="component" value="Unassembled WGS sequence"/>
</dbReference>
<proteinExistence type="inferred from homology"/>
<evidence type="ECO:0000256" key="5">
    <source>
        <dbReference type="ARBA" id="ARBA00022490"/>
    </source>
</evidence>
<dbReference type="EMBL" id="JAGEUA010000001">
    <property type="protein sequence ID" value="KAL1022851.1"/>
    <property type="molecule type" value="Genomic_DNA"/>
</dbReference>
<evidence type="ECO:0000256" key="10">
    <source>
        <dbReference type="ARBA" id="ARBA00022853"/>
    </source>
</evidence>
<evidence type="ECO:0000256" key="3">
    <source>
        <dbReference type="ARBA" id="ARBA00010809"/>
    </source>
</evidence>
<evidence type="ECO:0000256" key="13">
    <source>
        <dbReference type="ARBA" id="ARBA00023306"/>
    </source>
</evidence>
<evidence type="ECO:0000256" key="12">
    <source>
        <dbReference type="ARBA" id="ARBA00023242"/>
    </source>
</evidence>
<evidence type="ECO:0000256" key="11">
    <source>
        <dbReference type="ARBA" id="ARBA00023204"/>
    </source>
</evidence>
<feature type="region of interest" description="Disordered" evidence="16">
    <location>
        <begin position="1"/>
        <end position="90"/>
    </location>
</feature>
<dbReference type="InterPro" id="IPR036465">
    <property type="entry name" value="vWFA_dom_sf"/>
</dbReference>
<evidence type="ECO:0000256" key="14">
    <source>
        <dbReference type="ARBA" id="ARBA00030984"/>
    </source>
</evidence>
<organism evidence="17 18">
    <name type="scientific">Umbra pygmaea</name>
    <name type="common">Eastern mudminnow</name>
    <dbReference type="NCBI Taxonomy" id="75934"/>
    <lineage>
        <taxon>Eukaryota</taxon>
        <taxon>Metazoa</taxon>
        <taxon>Chordata</taxon>
        <taxon>Craniata</taxon>
        <taxon>Vertebrata</taxon>
        <taxon>Euteleostomi</taxon>
        <taxon>Actinopterygii</taxon>
        <taxon>Neopterygii</taxon>
        <taxon>Teleostei</taxon>
        <taxon>Protacanthopterygii</taxon>
        <taxon>Esociformes</taxon>
        <taxon>Umbridae</taxon>
        <taxon>Umbra</taxon>
    </lineage>
</organism>
<name>A0ABD0Y718_UMBPY</name>
<dbReference type="InterPro" id="IPR026126">
    <property type="entry name" value="BABAM1"/>
</dbReference>
<evidence type="ECO:0000256" key="8">
    <source>
        <dbReference type="ARBA" id="ARBA00022776"/>
    </source>
</evidence>
<evidence type="ECO:0000313" key="17">
    <source>
        <dbReference type="EMBL" id="KAL1022851.1"/>
    </source>
</evidence>